<evidence type="ECO:0000313" key="2">
    <source>
        <dbReference type="Proteomes" id="UP001623348"/>
    </source>
</evidence>
<gene>
    <name evidence="1" type="ORF">GRJ2_000948100</name>
</gene>
<sequence length="102" mass="11298">MKHLGVLQPWGYWRSKRSSLILPLIAAAIWGLIKHRNRIRNPVTSVHRSLSVVEEADKGTRTLVDSVSGEGEGTACDSFESRESFPCVFCVLQRIEKTCAGG</sequence>
<name>A0ABC9WH95_GRUJA</name>
<accession>A0ABC9WH95</accession>
<protein>
    <submittedName>
        <fullName evidence="1">Uncharacterized protein</fullName>
    </submittedName>
</protein>
<keyword evidence="2" id="KW-1185">Reference proteome</keyword>
<dbReference type="EMBL" id="BAAFJT010000002">
    <property type="protein sequence ID" value="GAB0184828.1"/>
    <property type="molecule type" value="Genomic_DNA"/>
</dbReference>
<proteinExistence type="predicted"/>
<dbReference type="AlphaFoldDB" id="A0ABC9WH95"/>
<dbReference type="Proteomes" id="UP001623348">
    <property type="component" value="Unassembled WGS sequence"/>
</dbReference>
<reference evidence="1 2" key="1">
    <citation type="submission" date="2024-06" db="EMBL/GenBank/DDBJ databases">
        <title>The draft genome of Grus japonensis, version 3.</title>
        <authorList>
            <person name="Nabeshima K."/>
            <person name="Suzuki S."/>
            <person name="Onuma M."/>
        </authorList>
    </citation>
    <scope>NUCLEOTIDE SEQUENCE [LARGE SCALE GENOMIC DNA]</scope>
    <source>
        <strain evidence="1 2">451A</strain>
    </source>
</reference>
<evidence type="ECO:0000313" key="1">
    <source>
        <dbReference type="EMBL" id="GAB0184828.1"/>
    </source>
</evidence>
<organism evidence="1 2">
    <name type="scientific">Grus japonensis</name>
    <name type="common">Japanese crane</name>
    <name type="synonym">Red-crowned crane</name>
    <dbReference type="NCBI Taxonomy" id="30415"/>
    <lineage>
        <taxon>Eukaryota</taxon>
        <taxon>Metazoa</taxon>
        <taxon>Chordata</taxon>
        <taxon>Craniata</taxon>
        <taxon>Vertebrata</taxon>
        <taxon>Euteleostomi</taxon>
        <taxon>Archelosauria</taxon>
        <taxon>Archosauria</taxon>
        <taxon>Dinosauria</taxon>
        <taxon>Saurischia</taxon>
        <taxon>Theropoda</taxon>
        <taxon>Coelurosauria</taxon>
        <taxon>Aves</taxon>
        <taxon>Neognathae</taxon>
        <taxon>Neoaves</taxon>
        <taxon>Gruiformes</taxon>
        <taxon>Gruidae</taxon>
        <taxon>Grus</taxon>
    </lineage>
</organism>
<comment type="caution">
    <text evidence="1">The sequence shown here is derived from an EMBL/GenBank/DDBJ whole genome shotgun (WGS) entry which is preliminary data.</text>
</comment>